<dbReference type="Pfam" id="PF04198">
    <property type="entry name" value="Sugar-bind"/>
    <property type="match status" value="1"/>
</dbReference>
<evidence type="ECO:0000256" key="4">
    <source>
        <dbReference type="ARBA" id="ARBA00023163"/>
    </source>
</evidence>
<dbReference type="PANTHER" id="PTHR34294">
    <property type="entry name" value="TRANSCRIPTIONAL REGULATOR-RELATED"/>
    <property type="match status" value="1"/>
</dbReference>
<dbReference type="GO" id="GO:0003677">
    <property type="term" value="F:DNA binding"/>
    <property type="evidence" value="ECO:0007669"/>
    <property type="project" value="UniProtKB-KW"/>
</dbReference>
<dbReference type="SUPFAM" id="SSF100950">
    <property type="entry name" value="NagB/RpiA/CoA transferase-like"/>
    <property type="match status" value="1"/>
</dbReference>
<keyword evidence="6" id="KW-0456">Lyase</keyword>
<dbReference type="EMBL" id="DF820488">
    <property type="protein sequence ID" value="GAK30843.1"/>
    <property type="molecule type" value="Genomic_DNA"/>
</dbReference>
<evidence type="ECO:0000256" key="3">
    <source>
        <dbReference type="ARBA" id="ARBA00023125"/>
    </source>
</evidence>
<protein>
    <submittedName>
        <fullName evidence="6">Isocitrate lyase</fullName>
    </submittedName>
</protein>
<reference evidence="7" key="1">
    <citation type="journal article" date="2014" name="Genome Announc.">
        <title>Draft genome sequence of Weissella oryzae SG25T, isolated from fermented rice grains.</title>
        <authorList>
            <person name="Tanizawa Y."/>
            <person name="Fujisawa T."/>
            <person name="Mochizuki T."/>
            <person name="Kaminuma E."/>
            <person name="Suzuki Y."/>
            <person name="Nakamura Y."/>
            <person name="Tohno M."/>
        </authorList>
    </citation>
    <scope>NUCLEOTIDE SEQUENCE [LARGE SCALE GENOMIC DNA]</scope>
    <source>
        <strain evidence="7">DSM 25784 / JCM 18191 / LMG 30913 / SG25</strain>
    </source>
</reference>
<sequence length="310" mass="35101">MENRELLANISQDFYFNELTIGDLADKYQLSRYLVNKYLDDARKYGIVTINIATPTARDNELEQQFKEIFSIPNIYVVKENELVEGSHENFIKFAAEKIEAAIKDSSIVGTTWGGTIFNLIEHFNDLSLPQLAFTQFVGENRKYNSAAGSMRMVEKVANKFSARYVTLSGPLYIINDTVRRGLKNEISSLEAFENSRQMDLIFSSLGTLASINSIDTWRQNINDIFPDINFGDIAGLAYGRAYDVHGHFLNHDHDRVFGQDLETILATPKRIVVVKSKFKTQATLGALRGGLFTDYIITESIARRILSEL</sequence>
<keyword evidence="4" id="KW-0804">Transcription</keyword>
<dbReference type="GO" id="GO:0030246">
    <property type="term" value="F:carbohydrate binding"/>
    <property type="evidence" value="ECO:0007669"/>
    <property type="project" value="InterPro"/>
</dbReference>
<organism evidence="6 7">
    <name type="scientific">Weissella oryzae (strain DSM 25784 / JCM 18191 / LMG 30913 / SG25)</name>
    <dbReference type="NCBI Taxonomy" id="1329250"/>
    <lineage>
        <taxon>Bacteria</taxon>
        <taxon>Bacillati</taxon>
        <taxon>Bacillota</taxon>
        <taxon>Bacilli</taxon>
        <taxon>Lactobacillales</taxon>
        <taxon>Lactobacillaceae</taxon>
        <taxon>Weissella</taxon>
    </lineage>
</organism>
<evidence type="ECO:0000256" key="2">
    <source>
        <dbReference type="ARBA" id="ARBA00023015"/>
    </source>
</evidence>
<dbReference type="STRING" id="1329250.WOSG25_051150"/>
<dbReference type="GO" id="GO:0016829">
    <property type="term" value="F:lyase activity"/>
    <property type="evidence" value="ECO:0007669"/>
    <property type="project" value="UniProtKB-KW"/>
</dbReference>
<dbReference type="Gene3D" id="1.10.10.10">
    <property type="entry name" value="Winged helix-like DNA-binding domain superfamily/Winged helix DNA-binding domain"/>
    <property type="match status" value="1"/>
</dbReference>
<dbReference type="InterPro" id="IPR037171">
    <property type="entry name" value="NagB/RpiA_transferase-like"/>
</dbReference>
<dbReference type="RefSeq" id="WP_027698906.1">
    <property type="nucleotide sequence ID" value="NZ_DF820488.1"/>
</dbReference>
<dbReference type="Gene3D" id="3.40.50.1360">
    <property type="match status" value="1"/>
</dbReference>
<evidence type="ECO:0000256" key="1">
    <source>
        <dbReference type="ARBA" id="ARBA00010466"/>
    </source>
</evidence>
<gene>
    <name evidence="6" type="primary">citR</name>
    <name evidence="6" type="ORF">WOSG25_051150</name>
</gene>
<dbReference type="eggNOG" id="COG2390">
    <property type="taxonomic scope" value="Bacteria"/>
</dbReference>
<evidence type="ECO:0000313" key="7">
    <source>
        <dbReference type="Proteomes" id="UP000030643"/>
    </source>
</evidence>
<keyword evidence="2" id="KW-0805">Transcription regulation</keyword>
<dbReference type="PANTHER" id="PTHR34294:SF1">
    <property type="entry name" value="TRANSCRIPTIONAL REGULATOR LSRR"/>
    <property type="match status" value="1"/>
</dbReference>
<evidence type="ECO:0000259" key="5">
    <source>
        <dbReference type="Pfam" id="PF04198"/>
    </source>
</evidence>
<dbReference type="OrthoDB" id="58802at2"/>
<dbReference type="AlphaFoldDB" id="A0A069CUG0"/>
<dbReference type="InterPro" id="IPR036388">
    <property type="entry name" value="WH-like_DNA-bd_sf"/>
</dbReference>
<dbReference type="InterPro" id="IPR007324">
    <property type="entry name" value="Sugar-bd_dom_put"/>
</dbReference>
<dbReference type="Proteomes" id="UP000030643">
    <property type="component" value="Unassembled WGS sequence"/>
</dbReference>
<feature type="domain" description="Sugar-binding" evidence="5">
    <location>
        <begin position="57"/>
        <end position="308"/>
    </location>
</feature>
<evidence type="ECO:0000313" key="6">
    <source>
        <dbReference type="EMBL" id="GAK30843.1"/>
    </source>
</evidence>
<keyword evidence="7" id="KW-1185">Reference proteome</keyword>
<name>A0A069CUG0_WEIOS</name>
<accession>A0A069CUG0</accession>
<keyword evidence="3" id="KW-0238">DNA-binding</keyword>
<proteinExistence type="inferred from homology"/>
<comment type="similarity">
    <text evidence="1">Belongs to the SorC transcriptional regulatory family.</text>
</comment>
<dbReference type="InterPro" id="IPR051054">
    <property type="entry name" value="SorC_transcr_regulators"/>
</dbReference>